<evidence type="ECO:0000256" key="3">
    <source>
        <dbReference type="ARBA" id="ARBA00022614"/>
    </source>
</evidence>
<gene>
    <name evidence="12" type="ORF">WMY93_002544</name>
</gene>
<dbReference type="PANTHER" id="PTHR47410:SF2">
    <property type="entry name" value="TOLL-LIKE RECEPTOR 7"/>
    <property type="match status" value="1"/>
</dbReference>
<comment type="subcellular location">
    <subcellularLocation>
        <location evidence="1">Endosome</location>
    </subcellularLocation>
    <subcellularLocation>
        <location evidence="2">Membrane</location>
    </subcellularLocation>
</comment>
<keyword evidence="10" id="KW-0675">Receptor</keyword>
<sequence>MDMSTLRCHGPLSHCFLRRKEHSQDEEDSKIGQEEASTVLNDMSLKARLAFVNSMKGKTYSLHTGFALARKDALDMIALLRVSVGSSGEQADSPEVSGADTETFSQLLLMQAKVLSSACSRMVDEYGSPEELLLTLTHSFHTLCCLAQACMSLVDSVSSEVRRRELVARVEEVVISYVSLLKAAEAASGRSPSDQSIHVAVLGLWCFIPASTAEVVYPKLLPCNVTEPGNSSDVVVDCTETNLKFIPAGIPRETTNLTLTINHIHTLNSSSFHGLDNLTEIDFRCNCVPVKIGPKDNMCLSSVAIEDNTFSGLENLKALYLDGNQLYEIPKDLPPNLLLLSLEAVGSAVFPRWLGKLEELDLSFNYDLQRYPQTLFLSLSFSELKSLKFSE</sequence>
<dbReference type="GO" id="GO:0007249">
    <property type="term" value="P:canonical NF-kappaB signal transduction"/>
    <property type="evidence" value="ECO:0007669"/>
    <property type="project" value="TreeGrafter"/>
</dbReference>
<dbReference type="AlphaFoldDB" id="A0AAW0PU69"/>
<reference evidence="13" key="1">
    <citation type="submission" date="2024-04" db="EMBL/GenBank/DDBJ databases">
        <title>Salinicola lusitanus LLJ914,a marine bacterium isolated from the Okinawa Trough.</title>
        <authorList>
            <person name="Li J."/>
        </authorList>
    </citation>
    <scope>NUCLEOTIDE SEQUENCE [LARGE SCALE GENOMIC DNA]</scope>
</reference>
<keyword evidence="5" id="KW-0732">Signal</keyword>
<organism evidence="12 13">
    <name type="scientific">Mugilogobius chulae</name>
    <name type="common">yellowstripe goby</name>
    <dbReference type="NCBI Taxonomy" id="88201"/>
    <lineage>
        <taxon>Eukaryota</taxon>
        <taxon>Metazoa</taxon>
        <taxon>Chordata</taxon>
        <taxon>Craniata</taxon>
        <taxon>Vertebrata</taxon>
        <taxon>Euteleostomi</taxon>
        <taxon>Actinopterygii</taxon>
        <taxon>Neopterygii</taxon>
        <taxon>Teleostei</taxon>
        <taxon>Neoteleostei</taxon>
        <taxon>Acanthomorphata</taxon>
        <taxon>Gobiaria</taxon>
        <taxon>Gobiiformes</taxon>
        <taxon>Gobioidei</taxon>
        <taxon>Gobiidae</taxon>
        <taxon>Gobionellinae</taxon>
        <taxon>Mugilogobius</taxon>
    </lineage>
</organism>
<keyword evidence="3" id="KW-0433">Leucine-rich repeat</keyword>
<dbReference type="GO" id="GO:0038187">
    <property type="term" value="F:pattern recognition receptor activity"/>
    <property type="evidence" value="ECO:0007669"/>
    <property type="project" value="TreeGrafter"/>
</dbReference>
<dbReference type="Gene3D" id="3.80.10.10">
    <property type="entry name" value="Ribonuclease Inhibitor"/>
    <property type="match status" value="1"/>
</dbReference>
<dbReference type="GO" id="GO:0051607">
    <property type="term" value="P:defense response to virus"/>
    <property type="evidence" value="ECO:0007669"/>
    <property type="project" value="TreeGrafter"/>
</dbReference>
<dbReference type="GO" id="GO:0005886">
    <property type="term" value="C:plasma membrane"/>
    <property type="evidence" value="ECO:0007669"/>
    <property type="project" value="TreeGrafter"/>
</dbReference>
<dbReference type="PANTHER" id="PTHR47410">
    <property type="entry name" value="TOLL-LIKE RECEPTOR 7-RELATED"/>
    <property type="match status" value="1"/>
</dbReference>
<dbReference type="GO" id="GO:0005768">
    <property type="term" value="C:endosome"/>
    <property type="evidence" value="ECO:0007669"/>
    <property type="project" value="UniProtKB-SubCell"/>
</dbReference>
<dbReference type="SUPFAM" id="SSF52058">
    <property type="entry name" value="L domain-like"/>
    <property type="match status" value="1"/>
</dbReference>
<evidence type="ECO:0000256" key="9">
    <source>
        <dbReference type="ARBA" id="ARBA00023136"/>
    </source>
</evidence>
<keyword evidence="13" id="KW-1185">Reference proteome</keyword>
<comment type="caution">
    <text evidence="12">The sequence shown here is derived from an EMBL/GenBank/DDBJ whole genome shotgun (WGS) entry which is preliminary data.</text>
</comment>
<evidence type="ECO:0000256" key="6">
    <source>
        <dbReference type="ARBA" id="ARBA00022737"/>
    </source>
</evidence>
<evidence type="ECO:0000313" key="13">
    <source>
        <dbReference type="Proteomes" id="UP001460270"/>
    </source>
</evidence>
<protein>
    <submittedName>
        <fullName evidence="12">Uncharacterized protein</fullName>
    </submittedName>
</protein>
<keyword evidence="8" id="KW-1133">Transmembrane helix</keyword>
<dbReference type="InterPro" id="IPR032675">
    <property type="entry name" value="LRR_dom_sf"/>
</dbReference>
<dbReference type="SMART" id="SM00369">
    <property type="entry name" value="LRR_TYP"/>
    <property type="match status" value="2"/>
</dbReference>
<evidence type="ECO:0000256" key="5">
    <source>
        <dbReference type="ARBA" id="ARBA00022729"/>
    </source>
</evidence>
<dbReference type="InterPro" id="IPR003591">
    <property type="entry name" value="Leu-rich_rpt_typical-subtyp"/>
</dbReference>
<keyword evidence="4" id="KW-0812">Transmembrane</keyword>
<dbReference type="Proteomes" id="UP001460270">
    <property type="component" value="Unassembled WGS sequence"/>
</dbReference>
<dbReference type="EMBL" id="JBBPFD010000002">
    <property type="protein sequence ID" value="KAK7939218.1"/>
    <property type="molecule type" value="Genomic_DNA"/>
</dbReference>
<proteinExistence type="predicted"/>
<evidence type="ECO:0000256" key="7">
    <source>
        <dbReference type="ARBA" id="ARBA00022753"/>
    </source>
</evidence>
<evidence type="ECO:0000256" key="8">
    <source>
        <dbReference type="ARBA" id="ARBA00022989"/>
    </source>
</evidence>
<evidence type="ECO:0000256" key="10">
    <source>
        <dbReference type="ARBA" id="ARBA00023170"/>
    </source>
</evidence>
<keyword evidence="11" id="KW-0325">Glycoprotein</keyword>
<evidence type="ECO:0000256" key="1">
    <source>
        <dbReference type="ARBA" id="ARBA00004177"/>
    </source>
</evidence>
<name>A0AAW0PU69_9GOBI</name>
<dbReference type="GO" id="GO:0002224">
    <property type="term" value="P:toll-like receptor signaling pathway"/>
    <property type="evidence" value="ECO:0007669"/>
    <property type="project" value="TreeGrafter"/>
</dbReference>
<keyword evidence="6" id="KW-0677">Repeat</keyword>
<evidence type="ECO:0000256" key="2">
    <source>
        <dbReference type="ARBA" id="ARBA00004370"/>
    </source>
</evidence>
<keyword evidence="9" id="KW-0472">Membrane</keyword>
<evidence type="ECO:0000313" key="12">
    <source>
        <dbReference type="EMBL" id="KAK7939218.1"/>
    </source>
</evidence>
<keyword evidence="7" id="KW-0967">Endosome</keyword>
<dbReference type="GO" id="GO:0032755">
    <property type="term" value="P:positive regulation of interleukin-6 production"/>
    <property type="evidence" value="ECO:0007669"/>
    <property type="project" value="TreeGrafter"/>
</dbReference>
<evidence type="ECO:0000256" key="11">
    <source>
        <dbReference type="ARBA" id="ARBA00023180"/>
    </source>
</evidence>
<evidence type="ECO:0000256" key="4">
    <source>
        <dbReference type="ARBA" id="ARBA00022692"/>
    </source>
</evidence>
<accession>A0AAW0PU69</accession>